<protein>
    <submittedName>
        <fullName evidence="2">MOSC domain-containing protein</fullName>
    </submittedName>
</protein>
<dbReference type="KEGG" id="poz:I0K15_16710"/>
<dbReference type="Proteomes" id="UP000594800">
    <property type="component" value="Chromosome"/>
</dbReference>
<proteinExistence type="predicted"/>
<gene>
    <name evidence="2" type="ORF">I0K15_16710</name>
</gene>
<dbReference type="InterPro" id="IPR052716">
    <property type="entry name" value="MOSC_domain"/>
</dbReference>
<dbReference type="Gene3D" id="2.40.33.20">
    <property type="entry name" value="PK beta-barrel domain-like"/>
    <property type="match status" value="1"/>
</dbReference>
<dbReference type="InterPro" id="IPR005302">
    <property type="entry name" value="MoCF_Sase_C"/>
</dbReference>
<dbReference type="PROSITE" id="PS51340">
    <property type="entry name" value="MOSC"/>
    <property type="match status" value="1"/>
</dbReference>
<accession>A0A7S9QBZ9</accession>
<evidence type="ECO:0000259" key="1">
    <source>
        <dbReference type="PROSITE" id="PS51340"/>
    </source>
</evidence>
<dbReference type="AlphaFoldDB" id="A0A7S9QBZ9"/>
<feature type="domain" description="MOSC" evidence="1">
    <location>
        <begin position="21"/>
        <end position="169"/>
    </location>
</feature>
<dbReference type="PANTHER" id="PTHR36930:SF1">
    <property type="entry name" value="MOSC DOMAIN-CONTAINING PROTEIN"/>
    <property type="match status" value="1"/>
</dbReference>
<dbReference type="EMBL" id="CP064942">
    <property type="protein sequence ID" value="QPH53408.1"/>
    <property type="molecule type" value="Genomic_DNA"/>
</dbReference>
<dbReference type="Pfam" id="PF03473">
    <property type="entry name" value="MOSC"/>
    <property type="match status" value="1"/>
</dbReference>
<dbReference type="GO" id="GO:0003824">
    <property type="term" value="F:catalytic activity"/>
    <property type="evidence" value="ECO:0007669"/>
    <property type="project" value="InterPro"/>
</dbReference>
<keyword evidence="3" id="KW-1185">Reference proteome</keyword>
<organism evidence="2 3">
    <name type="scientific">Pontivivens ytuae</name>
    <dbReference type="NCBI Taxonomy" id="2789856"/>
    <lineage>
        <taxon>Bacteria</taxon>
        <taxon>Pseudomonadati</taxon>
        <taxon>Pseudomonadota</taxon>
        <taxon>Alphaproteobacteria</taxon>
        <taxon>Rhodobacterales</taxon>
        <taxon>Paracoccaceae</taxon>
        <taxon>Pontivivens</taxon>
    </lineage>
</organism>
<reference evidence="2 3" key="1">
    <citation type="submission" date="2020-11" db="EMBL/GenBank/DDBJ databases">
        <title>Description of Pontivivens ytuae sp. nov. isolated from deep sea sediment of Mariana Trench.</title>
        <authorList>
            <person name="Wang Z."/>
            <person name="Sun Q.-L."/>
            <person name="Xu X.-D."/>
            <person name="Tang Y.-Z."/>
            <person name="Zhang J."/>
        </authorList>
    </citation>
    <scope>NUCLEOTIDE SEQUENCE [LARGE SCALE GENOMIC DNA]</scope>
    <source>
        <strain evidence="2 3">MT2928</strain>
    </source>
</reference>
<dbReference type="GO" id="GO:0030151">
    <property type="term" value="F:molybdenum ion binding"/>
    <property type="evidence" value="ECO:0007669"/>
    <property type="project" value="InterPro"/>
</dbReference>
<dbReference type="InterPro" id="IPR011037">
    <property type="entry name" value="Pyrv_Knase-like_insert_dom_sf"/>
</dbReference>
<sequence length="181" mass="18990">MQHEGHVVAVAAGPGHAFSKPQQPRIELIEGVGVAGDGHAGARVQHRSRVAANPDQPNLRQVHLLPAERLAELAEQGFDLAPGAVGENVLTEGLDLHALPKSTLLRLGEALVSISGLRNPCAQLDAYREGLTRACLGRHPDGSLALRAGVMAVVLQSGEVAPGDRVEVHLPPPPHIPLARV</sequence>
<dbReference type="RefSeq" id="WP_196102617.1">
    <property type="nucleotide sequence ID" value="NZ_CP064942.1"/>
</dbReference>
<dbReference type="GO" id="GO:0030170">
    <property type="term" value="F:pyridoxal phosphate binding"/>
    <property type="evidence" value="ECO:0007669"/>
    <property type="project" value="InterPro"/>
</dbReference>
<dbReference type="SUPFAM" id="SSF50800">
    <property type="entry name" value="PK beta-barrel domain-like"/>
    <property type="match status" value="1"/>
</dbReference>
<dbReference type="PANTHER" id="PTHR36930">
    <property type="entry name" value="METAL-SULFUR CLUSTER BIOSYNTHESIS PROTEINS YUAD-RELATED"/>
    <property type="match status" value="1"/>
</dbReference>
<evidence type="ECO:0000313" key="3">
    <source>
        <dbReference type="Proteomes" id="UP000594800"/>
    </source>
</evidence>
<name>A0A7S9QBZ9_9RHOB</name>
<evidence type="ECO:0000313" key="2">
    <source>
        <dbReference type="EMBL" id="QPH53408.1"/>
    </source>
</evidence>